<comment type="caution">
    <text evidence="1">The sequence shown here is derived from an EMBL/GenBank/DDBJ whole genome shotgun (WGS) entry which is preliminary data.</text>
</comment>
<gene>
    <name evidence="1" type="ORF">GBAR_LOCUS4104</name>
</gene>
<keyword evidence="2" id="KW-1185">Reference proteome</keyword>
<organism evidence="1 2">
    <name type="scientific">Geodia barretti</name>
    <name type="common">Barrett's horny sponge</name>
    <dbReference type="NCBI Taxonomy" id="519541"/>
    <lineage>
        <taxon>Eukaryota</taxon>
        <taxon>Metazoa</taxon>
        <taxon>Porifera</taxon>
        <taxon>Demospongiae</taxon>
        <taxon>Heteroscleromorpha</taxon>
        <taxon>Tetractinellida</taxon>
        <taxon>Astrophorina</taxon>
        <taxon>Geodiidae</taxon>
        <taxon>Geodia</taxon>
    </lineage>
</organism>
<evidence type="ECO:0000313" key="1">
    <source>
        <dbReference type="EMBL" id="CAI8005232.1"/>
    </source>
</evidence>
<dbReference type="AlphaFoldDB" id="A0AA35W9Q5"/>
<dbReference type="Proteomes" id="UP001174909">
    <property type="component" value="Unassembled WGS sequence"/>
</dbReference>
<sequence>MFLLILGWYVSHRISGMPTHLALAWPASRPTRGPLAVWKMLVVSFSRPRDLLAALLCLCSWMTLTVEGLTITVNNGQISVSNDNMMRISVYDFEFVNSNSEFDKAMRCQSELMSDGDGGTYGCHVGDGDTPVPCAFPDPEYVAFTSGSGFITRGWSGRRANEDGYRVHYLWRRRETPEEGYINCHMIDDTNPVLGLYVLYSITGVTAAIEVETGTSTFRVRCTSTGGRALNMAVSGPNGYNSDISTNIEPIGTPLFLRNDRYTARTDVISSGMVGDEFQCNVTSVDSMTDVVTVEVATAPTLDSLVQTALTAVRVAWSSPSETSITGHRVRYSLLVEV</sequence>
<protein>
    <submittedName>
        <fullName evidence="1">Uncharacterized protein</fullName>
    </submittedName>
</protein>
<reference evidence="1" key="1">
    <citation type="submission" date="2023-03" db="EMBL/GenBank/DDBJ databases">
        <authorList>
            <person name="Steffen K."/>
            <person name="Cardenas P."/>
        </authorList>
    </citation>
    <scope>NUCLEOTIDE SEQUENCE</scope>
</reference>
<evidence type="ECO:0000313" key="2">
    <source>
        <dbReference type="Proteomes" id="UP001174909"/>
    </source>
</evidence>
<proteinExistence type="predicted"/>
<accession>A0AA35W9Q5</accession>
<name>A0AA35W9Q5_GEOBA</name>
<dbReference type="EMBL" id="CASHTH010000587">
    <property type="protein sequence ID" value="CAI8005232.1"/>
    <property type="molecule type" value="Genomic_DNA"/>
</dbReference>